<protein>
    <recommendedName>
        <fullName evidence="6">Anoctamin</fullName>
    </recommendedName>
</protein>
<reference evidence="8 9" key="1">
    <citation type="journal article" date="2007" name="Science">
        <title>Sea anemone genome reveals ancestral eumetazoan gene repertoire and genomic organization.</title>
        <authorList>
            <person name="Putnam N.H."/>
            <person name="Srivastava M."/>
            <person name="Hellsten U."/>
            <person name="Dirks B."/>
            <person name="Chapman J."/>
            <person name="Salamov A."/>
            <person name="Terry A."/>
            <person name="Shapiro H."/>
            <person name="Lindquist E."/>
            <person name="Kapitonov V.V."/>
            <person name="Jurka J."/>
            <person name="Genikhovich G."/>
            <person name="Grigoriev I.V."/>
            <person name="Lucas S.M."/>
            <person name="Steele R.E."/>
            <person name="Finnerty J.R."/>
            <person name="Technau U."/>
            <person name="Martindale M.Q."/>
            <person name="Rokhsar D.S."/>
        </authorList>
    </citation>
    <scope>NUCLEOTIDE SEQUENCE [LARGE SCALE GENOMIC DNA]</scope>
    <source>
        <strain evidence="9">CH2 X CH6</strain>
    </source>
</reference>
<sequence length="125" mass="13892">PLAALCALANNVIEIRSDAFKLCTNLRRPFGERVENIGTWQDAMEVMGVVAVMVNLALLGMGGSVQRMFPGMTVTERIILIVVLEHLVLGIKFAVAYAIPDIPEWVENEIAKVEFKRREALKVIQ</sequence>
<dbReference type="PANTHER" id="PTHR12308">
    <property type="entry name" value="ANOCTAMIN"/>
    <property type="match status" value="1"/>
</dbReference>
<comment type="caution">
    <text evidence="6">Lacks conserved residue(s) required for the propagation of feature annotation.</text>
</comment>
<evidence type="ECO:0000313" key="9">
    <source>
        <dbReference type="Proteomes" id="UP000001593"/>
    </source>
</evidence>
<feature type="transmembrane region" description="Helical" evidence="6">
    <location>
        <begin position="78"/>
        <end position="99"/>
    </location>
</feature>
<feature type="non-terminal residue" evidence="8">
    <location>
        <position position="1"/>
    </location>
</feature>
<dbReference type="eggNOG" id="KOG2513">
    <property type="taxonomic scope" value="Eukaryota"/>
</dbReference>
<evidence type="ECO:0000256" key="1">
    <source>
        <dbReference type="ARBA" id="ARBA00004141"/>
    </source>
</evidence>
<evidence type="ECO:0000259" key="7">
    <source>
        <dbReference type="Pfam" id="PF04547"/>
    </source>
</evidence>
<dbReference type="PhylomeDB" id="A7T910"/>
<evidence type="ECO:0000256" key="6">
    <source>
        <dbReference type="RuleBase" id="RU280814"/>
    </source>
</evidence>
<feature type="non-terminal residue" evidence="8">
    <location>
        <position position="125"/>
    </location>
</feature>
<keyword evidence="4 6" id="KW-1133">Transmembrane helix</keyword>
<keyword evidence="5 6" id="KW-0472">Membrane</keyword>
<dbReference type="InterPro" id="IPR007632">
    <property type="entry name" value="Anoctamin"/>
</dbReference>
<dbReference type="InterPro" id="IPR049452">
    <property type="entry name" value="Anoctamin_TM"/>
</dbReference>
<evidence type="ECO:0000256" key="4">
    <source>
        <dbReference type="ARBA" id="ARBA00022989"/>
    </source>
</evidence>
<dbReference type="OMA" id="WIEQERI"/>
<dbReference type="PANTHER" id="PTHR12308:SF51">
    <property type="entry name" value="ANOCTAMIN-8"/>
    <property type="match status" value="1"/>
</dbReference>
<dbReference type="Pfam" id="PF04547">
    <property type="entry name" value="Anoctamin"/>
    <property type="match status" value="1"/>
</dbReference>
<evidence type="ECO:0000256" key="3">
    <source>
        <dbReference type="ARBA" id="ARBA00022692"/>
    </source>
</evidence>
<organism evidence="8 9">
    <name type="scientific">Nematostella vectensis</name>
    <name type="common">Starlet sea anemone</name>
    <dbReference type="NCBI Taxonomy" id="45351"/>
    <lineage>
        <taxon>Eukaryota</taxon>
        <taxon>Metazoa</taxon>
        <taxon>Cnidaria</taxon>
        <taxon>Anthozoa</taxon>
        <taxon>Hexacorallia</taxon>
        <taxon>Actiniaria</taxon>
        <taxon>Edwardsiidae</taxon>
        <taxon>Nematostella</taxon>
    </lineage>
</organism>
<comment type="similarity">
    <text evidence="2 6">Belongs to the anoctamin family.</text>
</comment>
<name>A7T910_NEMVE</name>
<accession>A7T910</accession>
<dbReference type="InParanoid" id="A7T910"/>
<dbReference type="Proteomes" id="UP000001593">
    <property type="component" value="Unassembled WGS sequence"/>
</dbReference>
<evidence type="ECO:0000256" key="2">
    <source>
        <dbReference type="ARBA" id="ARBA00009671"/>
    </source>
</evidence>
<dbReference type="AlphaFoldDB" id="A7T910"/>
<keyword evidence="3 6" id="KW-0812">Transmembrane</keyword>
<evidence type="ECO:0000313" key="8">
    <source>
        <dbReference type="EMBL" id="EDO27523.1"/>
    </source>
</evidence>
<feature type="domain" description="Anoctamin transmembrane" evidence="7">
    <location>
        <begin position="1"/>
        <end position="112"/>
    </location>
</feature>
<comment type="subcellular location">
    <subcellularLocation>
        <location evidence="1 6">Membrane</location>
        <topology evidence="1 6">Multi-pass membrane protein</topology>
    </subcellularLocation>
</comment>
<gene>
    <name evidence="8" type="ORF">NEMVEDRAFT_v1g47929</name>
</gene>
<feature type="transmembrane region" description="Helical" evidence="6">
    <location>
        <begin position="46"/>
        <end position="66"/>
    </location>
</feature>
<dbReference type="HOGENOM" id="CLU_1998287_0_0_1"/>
<dbReference type="EMBL" id="DS473054">
    <property type="protein sequence ID" value="EDO27523.1"/>
    <property type="molecule type" value="Genomic_DNA"/>
</dbReference>
<keyword evidence="9" id="KW-1185">Reference proteome</keyword>
<proteinExistence type="inferred from homology"/>
<dbReference type="GO" id="GO:0016020">
    <property type="term" value="C:membrane"/>
    <property type="evidence" value="ECO:0007669"/>
    <property type="project" value="UniProtKB-SubCell"/>
</dbReference>
<evidence type="ECO:0000256" key="5">
    <source>
        <dbReference type="ARBA" id="ARBA00023136"/>
    </source>
</evidence>
<dbReference type="KEGG" id="nve:5497831"/>